<feature type="transmembrane region" description="Helical" evidence="7">
    <location>
        <begin position="229"/>
        <end position="256"/>
    </location>
</feature>
<evidence type="ECO:0000256" key="4">
    <source>
        <dbReference type="ARBA" id="ARBA00022692"/>
    </source>
</evidence>
<proteinExistence type="inferred from homology"/>
<feature type="domain" description="ABC transmembrane type-1" evidence="8">
    <location>
        <begin position="112"/>
        <end position="302"/>
    </location>
</feature>
<dbReference type="CDD" id="cd06261">
    <property type="entry name" value="TM_PBP2"/>
    <property type="match status" value="1"/>
</dbReference>
<accession>A0A6J4V7X9</accession>
<feature type="transmembrane region" description="Helical" evidence="7">
    <location>
        <begin position="51"/>
        <end position="72"/>
    </location>
</feature>
<dbReference type="GO" id="GO:0055085">
    <property type="term" value="P:transmembrane transport"/>
    <property type="evidence" value="ECO:0007669"/>
    <property type="project" value="InterPro"/>
</dbReference>
<dbReference type="InterPro" id="IPR000515">
    <property type="entry name" value="MetI-like"/>
</dbReference>
<keyword evidence="2 7" id="KW-0813">Transport</keyword>
<dbReference type="PANTHER" id="PTHR43386">
    <property type="entry name" value="OLIGOPEPTIDE TRANSPORT SYSTEM PERMEASE PROTEIN APPC"/>
    <property type="match status" value="1"/>
</dbReference>
<evidence type="ECO:0000256" key="7">
    <source>
        <dbReference type="RuleBase" id="RU363032"/>
    </source>
</evidence>
<comment type="similarity">
    <text evidence="7">Belongs to the binding-protein-dependent transport system permease family.</text>
</comment>
<evidence type="ECO:0000256" key="3">
    <source>
        <dbReference type="ARBA" id="ARBA00022475"/>
    </source>
</evidence>
<feature type="transmembrane region" description="Helical" evidence="7">
    <location>
        <begin position="276"/>
        <end position="298"/>
    </location>
</feature>
<keyword evidence="6 7" id="KW-0472">Membrane</keyword>
<feature type="transmembrane region" description="Helical" evidence="7">
    <location>
        <begin position="116"/>
        <end position="140"/>
    </location>
</feature>
<evidence type="ECO:0000256" key="6">
    <source>
        <dbReference type="ARBA" id="ARBA00023136"/>
    </source>
</evidence>
<dbReference type="Gene3D" id="1.10.3720.10">
    <property type="entry name" value="MetI-like"/>
    <property type="match status" value="1"/>
</dbReference>
<keyword evidence="4 7" id="KW-0812">Transmembrane</keyword>
<evidence type="ECO:0000256" key="5">
    <source>
        <dbReference type="ARBA" id="ARBA00022989"/>
    </source>
</evidence>
<dbReference type="InterPro" id="IPR035906">
    <property type="entry name" value="MetI-like_sf"/>
</dbReference>
<dbReference type="AlphaFoldDB" id="A0A6J4V7X9"/>
<dbReference type="GO" id="GO:0005886">
    <property type="term" value="C:plasma membrane"/>
    <property type="evidence" value="ECO:0007669"/>
    <property type="project" value="UniProtKB-SubCell"/>
</dbReference>
<evidence type="ECO:0000256" key="2">
    <source>
        <dbReference type="ARBA" id="ARBA00022448"/>
    </source>
</evidence>
<sequence length="316" mass="33523">MVEAHAERRPRAVPGPALSAAPDAVDAGAAPLAVAEPRRHVVVRSFLRNKLAVAGLALIVLFYAVALAAPLVSRYDYAAIQGGMRNTPPSAEHWLGTDRSGRDVYARLIKGGQVSLAAGFAAVAIIMTIGVLLGGAAGFFGGWVDAAIMRLTDILLAVPLILLLITAAALFAPSLTTTIVVIGLSAWPGAARLVRGQTLALKEQEFVVAARALGATPVRIMTRHVFPNALAIIIVEATLWLSYAILLEASLSYLGLGVQIPTPSWGNMLQDGQRELLFGAWWLTLFPGLAIFLVVLAFNLMGDGLRDAFDPRHRGR</sequence>
<dbReference type="InterPro" id="IPR050366">
    <property type="entry name" value="BP-dependent_transpt_permease"/>
</dbReference>
<keyword evidence="5 7" id="KW-1133">Transmembrane helix</keyword>
<reference evidence="9" key="1">
    <citation type="submission" date="2020-02" db="EMBL/GenBank/DDBJ databases">
        <authorList>
            <person name="Meier V. D."/>
        </authorList>
    </citation>
    <scope>NUCLEOTIDE SEQUENCE</scope>
    <source>
        <strain evidence="9">AVDCRST_MAG19</strain>
    </source>
</reference>
<dbReference type="InterPro" id="IPR025966">
    <property type="entry name" value="OppC_N"/>
</dbReference>
<feature type="transmembrane region" description="Helical" evidence="7">
    <location>
        <begin position="160"/>
        <end position="187"/>
    </location>
</feature>
<dbReference type="SUPFAM" id="SSF161098">
    <property type="entry name" value="MetI-like"/>
    <property type="match status" value="1"/>
</dbReference>
<name>A0A6J4V7X9_9BACT</name>
<dbReference type="Pfam" id="PF00528">
    <property type="entry name" value="BPD_transp_1"/>
    <property type="match status" value="1"/>
</dbReference>
<organism evidence="9">
    <name type="scientific">uncultured Thermomicrobiales bacterium</name>
    <dbReference type="NCBI Taxonomy" id="1645740"/>
    <lineage>
        <taxon>Bacteria</taxon>
        <taxon>Pseudomonadati</taxon>
        <taxon>Thermomicrobiota</taxon>
        <taxon>Thermomicrobia</taxon>
        <taxon>Thermomicrobiales</taxon>
        <taxon>environmental samples</taxon>
    </lineage>
</organism>
<dbReference type="PROSITE" id="PS50928">
    <property type="entry name" value="ABC_TM1"/>
    <property type="match status" value="1"/>
</dbReference>
<evidence type="ECO:0000259" key="8">
    <source>
        <dbReference type="PROSITE" id="PS50928"/>
    </source>
</evidence>
<protein>
    <submittedName>
        <fullName evidence="9">Dipeptide transport system permease protein DppC</fullName>
    </submittedName>
</protein>
<dbReference type="PANTHER" id="PTHR43386:SF1">
    <property type="entry name" value="D,D-DIPEPTIDE TRANSPORT SYSTEM PERMEASE PROTEIN DDPC-RELATED"/>
    <property type="match status" value="1"/>
</dbReference>
<dbReference type="Pfam" id="PF12911">
    <property type="entry name" value="OppC_N"/>
    <property type="match status" value="1"/>
</dbReference>
<dbReference type="EMBL" id="CADCWL010000127">
    <property type="protein sequence ID" value="CAA9569018.1"/>
    <property type="molecule type" value="Genomic_DNA"/>
</dbReference>
<gene>
    <name evidence="9" type="ORF">AVDCRST_MAG19-2583</name>
</gene>
<comment type="subcellular location">
    <subcellularLocation>
        <location evidence="1 7">Cell membrane</location>
        <topology evidence="1 7">Multi-pass membrane protein</topology>
    </subcellularLocation>
</comment>
<evidence type="ECO:0000313" key="9">
    <source>
        <dbReference type="EMBL" id="CAA9569018.1"/>
    </source>
</evidence>
<keyword evidence="3" id="KW-1003">Cell membrane</keyword>
<evidence type="ECO:0000256" key="1">
    <source>
        <dbReference type="ARBA" id="ARBA00004651"/>
    </source>
</evidence>